<evidence type="ECO:0000313" key="2">
    <source>
        <dbReference type="EMBL" id="MEN2473879.1"/>
    </source>
</evidence>
<feature type="signal peptide" evidence="1">
    <location>
        <begin position="1"/>
        <end position="22"/>
    </location>
</feature>
<protein>
    <submittedName>
        <fullName evidence="2">Rz1-like lysis system protein LysC</fullName>
    </submittedName>
</protein>
<keyword evidence="3" id="KW-1185">Reference proteome</keyword>
<gene>
    <name evidence="2" type="primary">lysC</name>
    <name evidence="2" type="ORF">VOI36_28635</name>
</gene>
<dbReference type="Pfam" id="PF23793">
    <property type="entry name" value="LysC"/>
    <property type="match status" value="1"/>
</dbReference>
<accession>A0ABU9WQ54</accession>
<reference evidence="2 3" key="1">
    <citation type="submission" date="2024-05" db="EMBL/GenBank/DDBJ databases">
        <title>Burkholderia sp. Nov. a novel bacteria isolated from rhizosphere soil of Camellia sinensis.</title>
        <authorList>
            <person name="Dong Y."/>
        </authorList>
    </citation>
    <scope>NUCLEOTIDE SEQUENCE [LARGE SCALE GENOMIC DNA]</scope>
    <source>
        <strain evidence="2 3">GS2Y</strain>
    </source>
</reference>
<dbReference type="EMBL" id="JBCPYA010000015">
    <property type="protein sequence ID" value="MEN2473879.1"/>
    <property type="molecule type" value="Genomic_DNA"/>
</dbReference>
<dbReference type="RefSeq" id="WP_343494348.1">
    <property type="nucleotide sequence ID" value="NZ_JBCPYA010000015.1"/>
</dbReference>
<dbReference type="InterPro" id="IPR058979">
    <property type="entry name" value="LysC-like"/>
</dbReference>
<feature type="chain" id="PRO_5046592253" evidence="1">
    <location>
        <begin position="23"/>
        <end position="95"/>
    </location>
</feature>
<dbReference type="NCBIfam" id="NF038368">
    <property type="entry name" value="P2_Rz1"/>
    <property type="match status" value="1"/>
</dbReference>
<keyword evidence="1" id="KW-0732">Signal</keyword>
<name>A0ABU9WQ54_9BURK</name>
<dbReference type="InterPro" id="IPR047737">
    <property type="entry name" value="LysC"/>
</dbReference>
<proteinExistence type="predicted"/>
<comment type="caution">
    <text evidence="2">The sequence shown here is derived from an EMBL/GenBank/DDBJ whole genome shotgun (WGS) entry which is preliminary data.</text>
</comment>
<evidence type="ECO:0000256" key="1">
    <source>
        <dbReference type="SAM" id="SignalP"/>
    </source>
</evidence>
<dbReference type="Proteomes" id="UP001466933">
    <property type="component" value="Unassembled WGS sequence"/>
</dbReference>
<organism evidence="2 3">
    <name type="scientific">Burkholderia theae</name>
    <dbReference type="NCBI Taxonomy" id="3143496"/>
    <lineage>
        <taxon>Bacteria</taxon>
        <taxon>Pseudomonadati</taxon>
        <taxon>Pseudomonadota</taxon>
        <taxon>Betaproteobacteria</taxon>
        <taxon>Burkholderiales</taxon>
        <taxon>Burkholderiaceae</taxon>
        <taxon>Burkholderia</taxon>
    </lineage>
</organism>
<evidence type="ECO:0000313" key="3">
    <source>
        <dbReference type="Proteomes" id="UP001466933"/>
    </source>
</evidence>
<sequence>MKTLRFAPGLTLLCLTTLSACKPIPLSPAPTITSNTCQTVTACTLPMLAPRTNGELDAALTLAKAAWATCAAKVDMIAACQTGTPAPDHGAHAHD</sequence>
<dbReference type="PROSITE" id="PS51257">
    <property type="entry name" value="PROKAR_LIPOPROTEIN"/>
    <property type="match status" value="1"/>
</dbReference>